<dbReference type="AlphaFoldDB" id="A0A0P9EUR9"/>
<evidence type="ECO:0000313" key="7">
    <source>
        <dbReference type="EMBL" id="KPV48041.1"/>
    </source>
</evidence>
<keyword evidence="4 5" id="KW-0472">Membrane</keyword>
<dbReference type="InterPro" id="IPR035906">
    <property type="entry name" value="MetI-like_sf"/>
</dbReference>
<gene>
    <name evidence="7" type="ORF">SE17_40200</name>
</gene>
<dbReference type="SUPFAM" id="SSF161098">
    <property type="entry name" value="MetI-like"/>
    <property type="match status" value="1"/>
</dbReference>
<dbReference type="GO" id="GO:0055085">
    <property type="term" value="P:transmembrane transport"/>
    <property type="evidence" value="ECO:0007669"/>
    <property type="project" value="InterPro"/>
</dbReference>
<dbReference type="GO" id="GO:0016020">
    <property type="term" value="C:membrane"/>
    <property type="evidence" value="ECO:0007669"/>
    <property type="project" value="UniProtKB-SubCell"/>
</dbReference>
<accession>A0A0P9EUR9</accession>
<dbReference type="InterPro" id="IPR049783">
    <property type="entry name" value="ABC_perm_TupB-like"/>
</dbReference>
<protein>
    <submittedName>
        <fullName evidence="7">Tungstate transporter permease</fullName>
    </submittedName>
</protein>
<evidence type="ECO:0000256" key="1">
    <source>
        <dbReference type="ARBA" id="ARBA00004141"/>
    </source>
</evidence>
<evidence type="ECO:0000259" key="6">
    <source>
        <dbReference type="PROSITE" id="PS50928"/>
    </source>
</evidence>
<dbReference type="PATRIC" id="fig|186479.3.peg.6272"/>
<comment type="subcellular location">
    <subcellularLocation>
        <location evidence="1">Membrane</location>
        <topology evidence="1">Multi-pass membrane protein</topology>
    </subcellularLocation>
</comment>
<evidence type="ECO:0000256" key="4">
    <source>
        <dbReference type="ARBA" id="ARBA00023136"/>
    </source>
</evidence>
<evidence type="ECO:0000256" key="3">
    <source>
        <dbReference type="ARBA" id="ARBA00022989"/>
    </source>
</evidence>
<dbReference type="CDD" id="cd06261">
    <property type="entry name" value="TM_PBP2"/>
    <property type="match status" value="1"/>
</dbReference>
<reference evidence="7 8" key="1">
    <citation type="submission" date="2015-09" db="EMBL/GenBank/DDBJ databases">
        <title>Draft genome sequence of Kouleothrix aurantiaca JCM 19913.</title>
        <authorList>
            <person name="Hemp J."/>
        </authorList>
    </citation>
    <scope>NUCLEOTIDE SEQUENCE [LARGE SCALE GENOMIC DNA]</scope>
    <source>
        <strain evidence="7 8">COM-B</strain>
    </source>
</reference>
<dbReference type="PROSITE" id="PS50928">
    <property type="entry name" value="ABC_TM1"/>
    <property type="match status" value="1"/>
</dbReference>
<feature type="transmembrane region" description="Helical" evidence="5">
    <location>
        <begin position="27"/>
        <end position="49"/>
    </location>
</feature>
<feature type="non-terminal residue" evidence="7">
    <location>
        <position position="93"/>
    </location>
</feature>
<dbReference type="Proteomes" id="UP000050509">
    <property type="component" value="Unassembled WGS sequence"/>
</dbReference>
<proteinExistence type="predicted"/>
<organism evidence="7 8">
    <name type="scientific">Kouleothrix aurantiaca</name>
    <dbReference type="NCBI Taxonomy" id="186479"/>
    <lineage>
        <taxon>Bacteria</taxon>
        <taxon>Bacillati</taxon>
        <taxon>Chloroflexota</taxon>
        <taxon>Chloroflexia</taxon>
        <taxon>Chloroflexales</taxon>
        <taxon>Roseiflexineae</taxon>
        <taxon>Roseiflexaceae</taxon>
        <taxon>Kouleothrix</taxon>
    </lineage>
</organism>
<evidence type="ECO:0000256" key="5">
    <source>
        <dbReference type="SAM" id="Phobius"/>
    </source>
</evidence>
<feature type="transmembrane region" description="Helical" evidence="5">
    <location>
        <begin position="61"/>
        <end position="82"/>
    </location>
</feature>
<comment type="caution">
    <text evidence="7">The sequence shown here is derived from an EMBL/GenBank/DDBJ whole genome shotgun (WGS) entry which is preliminary data.</text>
</comment>
<dbReference type="Gene3D" id="1.10.3720.10">
    <property type="entry name" value="MetI-like"/>
    <property type="match status" value="1"/>
</dbReference>
<evidence type="ECO:0000256" key="2">
    <source>
        <dbReference type="ARBA" id="ARBA00022692"/>
    </source>
</evidence>
<dbReference type="PANTHER" id="PTHR43632">
    <property type="entry name" value="PERMEASE COMPONENT OF TUNGSTATE ABC TRANSPORTER"/>
    <property type="match status" value="1"/>
</dbReference>
<dbReference type="EMBL" id="LJCR01003000">
    <property type="protein sequence ID" value="KPV48041.1"/>
    <property type="molecule type" value="Genomic_DNA"/>
</dbReference>
<sequence length="93" mass="9859">MLSGAEQALRLLFGGDAALWQIIRLSLYVSGAALLLSTLLGVPLGAWLGMRRFPGRRLAVALLYTGMGFPPVVIGLFVYLLLSRSGALGGLGW</sequence>
<keyword evidence="3 5" id="KW-1133">Transmembrane helix</keyword>
<dbReference type="PANTHER" id="PTHR43632:SF1">
    <property type="entry name" value="PERMEASE COMPONENT OF TUNGSTATE ABC TRANSPORTER"/>
    <property type="match status" value="1"/>
</dbReference>
<dbReference type="InterPro" id="IPR000515">
    <property type="entry name" value="MetI-like"/>
</dbReference>
<keyword evidence="2 5" id="KW-0812">Transmembrane</keyword>
<keyword evidence="8" id="KW-1185">Reference proteome</keyword>
<name>A0A0P9EUR9_9CHLR</name>
<feature type="domain" description="ABC transmembrane type-1" evidence="6">
    <location>
        <begin position="23"/>
        <end position="93"/>
    </location>
</feature>
<evidence type="ECO:0000313" key="8">
    <source>
        <dbReference type="Proteomes" id="UP000050509"/>
    </source>
</evidence>